<dbReference type="GO" id="GO:0050308">
    <property type="term" value="F:sugar-phosphatase activity"/>
    <property type="evidence" value="ECO:0007669"/>
    <property type="project" value="UniProtKB-EC"/>
</dbReference>
<accession>A0A518BTR9</accession>
<dbReference type="EC" id="3.1.3.23" evidence="1"/>
<protein>
    <submittedName>
        <fullName evidence="1">Sugar phosphatase YidA</fullName>
        <ecNumber evidence="1">3.1.3.23</ecNumber>
    </submittedName>
</protein>
<gene>
    <name evidence="1" type="primary">yidA</name>
    <name evidence="1" type="ORF">Pan265_01910</name>
</gene>
<dbReference type="Proteomes" id="UP000320386">
    <property type="component" value="Chromosome"/>
</dbReference>
<dbReference type="RefSeq" id="WP_145444411.1">
    <property type="nucleotide sequence ID" value="NZ_CP036280.1"/>
</dbReference>
<dbReference type="EMBL" id="CP036280">
    <property type="protein sequence ID" value="QDU70365.1"/>
    <property type="molecule type" value="Genomic_DNA"/>
</dbReference>
<dbReference type="InterPro" id="IPR036412">
    <property type="entry name" value="HAD-like_sf"/>
</dbReference>
<dbReference type="InterPro" id="IPR023214">
    <property type="entry name" value="HAD_sf"/>
</dbReference>
<dbReference type="OrthoDB" id="9790031at2"/>
<keyword evidence="2" id="KW-1185">Reference proteome</keyword>
<dbReference type="GO" id="GO:0005829">
    <property type="term" value="C:cytosol"/>
    <property type="evidence" value="ECO:0007669"/>
    <property type="project" value="TreeGrafter"/>
</dbReference>
<dbReference type="KEGG" id="mcad:Pan265_01910"/>
<dbReference type="GO" id="GO:0000287">
    <property type="term" value="F:magnesium ion binding"/>
    <property type="evidence" value="ECO:0007669"/>
    <property type="project" value="TreeGrafter"/>
</dbReference>
<dbReference type="Gene3D" id="3.30.1240.10">
    <property type="match status" value="1"/>
</dbReference>
<dbReference type="AlphaFoldDB" id="A0A518BTR9"/>
<organism evidence="1 2">
    <name type="scientific">Mucisphaera calidilacus</name>
    <dbReference type="NCBI Taxonomy" id="2527982"/>
    <lineage>
        <taxon>Bacteria</taxon>
        <taxon>Pseudomonadati</taxon>
        <taxon>Planctomycetota</taxon>
        <taxon>Phycisphaerae</taxon>
        <taxon>Phycisphaerales</taxon>
        <taxon>Phycisphaeraceae</taxon>
        <taxon>Mucisphaera</taxon>
    </lineage>
</organism>
<dbReference type="PANTHER" id="PTHR10000">
    <property type="entry name" value="PHOSPHOSERINE PHOSPHATASE"/>
    <property type="match status" value="1"/>
</dbReference>
<proteinExistence type="predicted"/>
<dbReference type="PANTHER" id="PTHR10000:SF8">
    <property type="entry name" value="HAD SUPERFAMILY HYDROLASE-LIKE, TYPE 3"/>
    <property type="match status" value="1"/>
</dbReference>
<reference evidence="1 2" key="1">
    <citation type="submission" date="2019-02" db="EMBL/GenBank/DDBJ databases">
        <title>Deep-cultivation of Planctomycetes and their phenomic and genomic characterization uncovers novel biology.</title>
        <authorList>
            <person name="Wiegand S."/>
            <person name="Jogler M."/>
            <person name="Boedeker C."/>
            <person name="Pinto D."/>
            <person name="Vollmers J."/>
            <person name="Rivas-Marin E."/>
            <person name="Kohn T."/>
            <person name="Peeters S.H."/>
            <person name="Heuer A."/>
            <person name="Rast P."/>
            <person name="Oberbeckmann S."/>
            <person name="Bunk B."/>
            <person name="Jeske O."/>
            <person name="Meyerdierks A."/>
            <person name="Storesund J.E."/>
            <person name="Kallscheuer N."/>
            <person name="Luecker S."/>
            <person name="Lage O.M."/>
            <person name="Pohl T."/>
            <person name="Merkel B.J."/>
            <person name="Hornburger P."/>
            <person name="Mueller R.-W."/>
            <person name="Bruemmer F."/>
            <person name="Labrenz M."/>
            <person name="Spormann A.M."/>
            <person name="Op den Camp H."/>
            <person name="Overmann J."/>
            <person name="Amann R."/>
            <person name="Jetten M.S.M."/>
            <person name="Mascher T."/>
            <person name="Medema M.H."/>
            <person name="Devos D.P."/>
            <person name="Kaster A.-K."/>
            <person name="Ovreas L."/>
            <person name="Rohde M."/>
            <person name="Galperin M.Y."/>
            <person name="Jogler C."/>
        </authorList>
    </citation>
    <scope>NUCLEOTIDE SEQUENCE [LARGE SCALE GENOMIC DNA]</scope>
    <source>
        <strain evidence="1 2">Pan265</strain>
    </source>
</reference>
<dbReference type="SUPFAM" id="SSF56784">
    <property type="entry name" value="HAD-like"/>
    <property type="match status" value="1"/>
</dbReference>
<name>A0A518BTR9_9BACT</name>
<dbReference type="PROSITE" id="PS01229">
    <property type="entry name" value="COF_2"/>
    <property type="match status" value="1"/>
</dbReference>
<evidence type="ECO:0000313" key="2">
    <source>
        <dbReference type="Proteomes" id="UP000320386"/>
    </source>
</evidence>
<sequence length="285" mass="31158">MKYRLLGLDLDGTLLRDDSSVSDRTAQAIEAAVDAGTMVVPCTGRTWREARSVIRHIPQLDLGVFMTGAHTARLSDGHTHNAQVIPHALLTSTLELLWDLPQAILIFRDPDVAGYEYMITGSGEVQDETTWWFDHNGSTYEEVRELGDEHLEGALRLSVVGELESIRASHARVEEQLGDAVETHHFATIPAPDGRAMYQLLEVFPAGVTKWTGISRLAAEHGIGADEVAVVGDQVNDVPMLRAAGMSVAMGNAPDHVRSVAQRVTGTNMEDGLADAIEKMIRDEW</sequence>
<dbReference type="Gene3D" id="3.40.50.1000">
    <property type="entry name" value="HAD superfamily/HAD-like"/>
    <property type="match status" value="1"/>
</dbReference>
<dbReference type="Pfam" id="PF08282">
    <property type="entry name" value="Hydrolase_3"/>
    <property type="match status" value="1"/>
</dbReference>
<evidence type="ECO:0000313" key="1">
    <source>
        <dbReference type="EMBL" id="QDU70365.1"/>
    </source>
</evidence>
<keyword evidence="1" id="KW-0378">Hydrolase</keyword>